<evidence type="ECO:0000256" key="1">
    <source>
        <dbReference type="ARBA" id="ARBA00008056"/>
    </source>
</evidence>
<evidence type="ECO:0000259" key="8">
    <source>
        <dbReference type="PROSITE" id="PS51471"/>
    </source>
</evidence>
<dbReference type="GO" id="GO:0051213">
    <property type="term" value="F:dioxygenase activity"/>
    <property type="evidence" value="ECO:0007669"/>
    <property type="project" value="UniProtKB-KW"/>
</dbReference>
<dbReference type="PROSITE" id="PS51471">
    <property type="entry name" value="FE2OG_OXY"/>
    <property type="match status" value="1"/>
</dbReference>
<proteinExistence type="inferred from homology"/>
<dbReference type="eggNOG" id="KOG0143">
    <property type="taxonomic scope" value="Eukaryota"/>
</dbReference>
<dbReference type="AlphaFoldDB" id="W9S4Z4"/>
<dbReference type="EMBL" id="KE346086">
    <property type="protein sequence ID" value="EXC25832.1"/>
    <property type="molecule type" value="Genomic_DNA"/>
</dbReference>
<organism evidence="9 10">
    <name type="scientific">Morus notabilis</name>
    <dbReference type="NCBI Taxonomy" id="981085"/>
    <lineage>
        <taxon>Eukaryota</taxon>
        <taxon>Viridiplantae</taxon>
        <taxon>Streptophyta</taxon>
        <taxon>Embryophyta</taxon>
        <taxon>Tracheophyta</taxon>
        <taxon>Spermatophyta</taxon>
        <taxon>Magnoliopsida</taxon>
        <taxon>eudicotyledons</taxon>
        <taxon>Gunneridae</taxon>
        <taxon>Pentapetalae</taxon>
        <taxon>rosids</taxon>
        <taxon>fabids</taxon>
        <taxon>Rosales</taxon>
        <taxon>Moraceae</taxon>
        <taxon>Moreae</taxon>
        <taxon>Morus</taxon>
    </lineage>
</organism>
<evidence type="ECO:0000256" key="6">
    <source>
        <dbReference type="ARBA" id="ARBA00057022"/>
    </source>
</evidence>
<dbReference type="KEGG" id="mnt:21402406"/>
<evidence type="ECO:0000256" key="2">
    <source>
        <dbReference type="ARBA" id="ARBA00022723"/>
    </source>
</evidence>
<sequence length="315" mass="35813">MGTETSPSVKLPVIDFSIQPLKPGTEWDLVRSQVRQALEEFGCFEALFGKISLDTRRAIFDTLQELFDLPLQTKLRNVSKKPFHGYVGQYPQMPLFESMAIDDANIHENVESLANILWPQGNPNFCKIIQSYSEQLSELDQIIRRMILESLGVEKYLEEHLGSANYLLRVMKYKGPQTKETKMGLSAHTDKNIVTILYQNQVEGLEVQTKDGEWISVKPSPNSFIVMIGDSLYAWANGRLHSPCHRVIMTGSEARYSAGLFSIPKAGYIVKAPEELVDEEHPLLFKPFDHVEFLEFFYREAGQRAESALKTYCGV</sequence>
<dbReference type="STRING" id="981085.W9S4Z4"/>
<dbReference type="Pfam" id="PF14226">
    <property type="entry name" value="DIOX_N"/>
    <property type="match status" value="1"/>
</dbReference>
<feature type="domain" description="Fe2OG dioxygenase" evidence="8">
    <location>
        <begin position="163"/>
        <end position="264"/>
    </location>
</feature>
<dbReference type="InterPro" id="IPR005123">
    <property type="entry name" value="Oxoglu/Fe-dep_dioxygenase_dom"/>
</dbReference>
<evidence type="ECO:0000256" key="7">
    <source>
        <dbReference type="RuleBase" id="RU003682"/>
    </source>
</evidence>
<accession>W9S4Z4</accession>
<evidence type="ECO:0000256" key="4">
    <source>
        <dbReference type="ARBA" id="ARBA00023002"/>
    </source>
</evidence>
<protein>
    <submittedName>
        <fullName evidence="9">Gibberellin 3-beta-dioxygenase 4</fullName>
    </submittedName>
</protein>
<reference evidence="10" key="1">
    <citation type="submission" date="2013-01" db="EMBL/GenBank/DDBJ databases">
        <title>Draft Genome Sequence of a Mulberry Tree, Morus notabilis C.K. Schneid.</title>
        <authorList>
            <person name="He N."/>
            <person name="Zhao S."/>
        </authorList>
    </citation>
    <scope>NUCLEOTIDE SEQUENCE</scope>
</reference>
<dbReference type="Gene3D" id="2.60.120.330">
    <property type="entry name" value="B-lactam Antibiotic, Isopenicillin N Synthase, Chain"/>
    <property type="match status" value="1"/>
</dbReference>
<dbReference type="PRINTS" id="PR00682">
    <property type="entry name" value="IPNSYNTHASE"/>
</dbReference>
<evidence type="ECO:0000256" key="5">
    <source>
        <dbReference type="ARBA" id="ARBA00023004"/>
    </source>
</evidence>
<dbReference type="OrthoDB" id="288590at2759"/>
<evidence type="ECO:0000313" key="10">
    <source>
        <dbReference type="Proteomes" id="UP000030645"/>
    </source>
</evidence>
<dbReference type="Proteomes" id="UP000030645">
    <property type="component" value="Unassembled WGS sequence"/>
</dbReference>
<gene>
    <name evidence="9" type="ORF">L484_019466</name>
</gene>
<keyword evidence="4 7" id="KW-0560">Oxidoreductase</keyword>
<dbReference type="Pfam" id="PF03171">
    <property type="entry name" value="2OG-FeII_Oxy"/>
    <property type="match status" value="1"/>
</dbReference>
<dbReference type="InterPro" id="IPR027443">
    <property type="entry name" value="IPNS-like_sf"/>
</dbReference>
<dbReference type="SUPFAM" id="SSF51197">
    <property type="entry name" value="Clavaminate synthase-like"/>
    <property type="match status" value="1"/>
</dbReference>
<dbReference type="InterPro" id="IPR050231">
    <property type="entry name" value="Iron_ascorbate_oxido_reductase"/>
</dbReference>
<dbReference type="InterPro" id="IPR044861">
    <property type="entry name" value="IPNS-like_FE2OG_OXY"/>
</dbReference>
<dbReference type="PANTHER" id="PTHR47990">
    <property type="entry name" value="2-OXOGLUTARATE (2OG) AND FE(II)-DEPENDENT OXYGENASE SUPERFAMILY PROTEIN-RELATED"/>
    <property type="match status" value="1"/>
</dbReference>
<dbReference type="FunFam" id="2.60.120.330:FF:000022">
    <property type="entry name" value="Probable 2-oxoglutarate-dependent dioxygenase AOP1.2"/>
    <property type="match status" value="1"/>
</dbReference>
<comment type="function">
    <text evidence="6">Probable 2-oxoglutarate-dependent dioxygenase that may be involved in glucosinolates biosynthesis. May play a role in the production of aliphatic glucosinolates.</text>
</comment>
<dbReference type="GO" id="GO:0046872">
    <property type="term" value="F:metal ion binding"/>
    <property type="evidence" value="ECO:0007669"/>
    <property type="project" value="UniProtKB-KW"/>
</dbReference>
<comment type="similarity">
    <text evidence="1 7">Belongs to the iron/ascorbate-dependent oxidoreductase family.</text>
</comment>
<keyword evidence="5 7" id="KW-0408">Iron</keyword>
<keyword evidence="3 9" id="KW-0223">Dioxygenase</keyword>
<evidence type="ECO:0000256" key="3">
    <source>
        <dbReference type="ARBA" id="ARBA00022964"/>
    </source>
</evidence>
<keyword evidence="10" id="KW-1185">Reference proteome</keyword>
<keyword evidence="2 7" id="KW-0479">Metal-binding</keyword>
<dbReference type="InterPro" id="IPR026992">
    <property type="entry name" value="DIOX_N"/>
</dbReference>
<name>W9S4Z4_9ROSA</name>
<evidence type="ECO:0000313" key="9">
    <source>
        <dbReference type="EMBL" id="EXC25832.1"/>
    </source>
</evidence>